<gene>
    <name evidence="3" type="ORF">MW290_18255</name>
</gene>
<keyword evidence="4" id="KW-1185">Reference proteome</keyword>
<dbReference type="Proteomes" id="UP001056201">
    <property type="component" value="Chromosome 2"/>
</dbReference>
<dbReference type="RefSeq" id="WP_250199126.1">
    <property type="nucleotide sequence ID" value="NZ_CP097636.1"/>
</dbReference>
<dbReference type="Gene3D" id="2.60.120.260">
    <property type="entry name" value="Galactose-binding domain-like"/>
    <property type="match status" value="1"/>
</dbReference>
<evidence type="ECO:0000259" key="2">
    <source>
        <dbReference type="Pfam" id="PF07589"/>
    </source>
</evidence>
<dbReference type="NCBIfam" id="TIGR02595">
    <property type="entry name" value="PEP_CTERM"/>
    <property type="match status" value="1"/>
</dbReference>
<feature type="signal peptide" evidence="1">
    <location>
        <begin position="1"/>
        <end position="27"/>
    </location>
</feature>
<feature type="chain" id="PRO_5047193853" evidence="1">
    <location>
        <begin position="28"/>
        <end position="193"/>
    </location>
</feature>
<sequence length="193" mass="19315">MHLHISTRPLAAMSAAAALALALPATAASDLVNNGGFEDGSLAGWSGTVLDSPYSGVDCVSGTAAAGTCQAFLGTFGSTDTLSQDLATTAGQTYAVSFAFTSDGSVPATFSVSFGGQTLYSAGSPSAGTQLLSFTGTAAASSTSLVFSFSNDPGYYTLDAVSVTAVPEPATAALMGVGALALAAWRRRPHRRR</sequence>
<accession>A0ABY4SGN2</accession>
<proteinExistence type="predicted"/>
<dbReference type="Pfam" id="PF07589">
    <property type="entry name" value="PEP-CTERM"/>
    <property type="match status" value="1"/>
</dbReference>
<keyword evidence="1" id="KW-0732">Signal</keyword>
<name>A0ABY4SGN2_AQUTE</name>
<reference evidence="3" key="1">
    <citation type="submission" date="2022-05" db="EMBL/GenBank/DDBJ databases">
        <title>An RpoN-dependent PEP-CTERM gene is involved in floc formation of an Aquincola tertiaricarbonis strain.</title>
        <authorList>
            <person name="Qiu D."/>
            <person name="Xia M."/>
        </authorList>
    </citation>
    <scope>NUCLEOTIDE SEQUENCE</scope>
    <source>
        <strain evidence="3">RN12</strain>
    </source>
</reference>
<dbReference type="InterPro" id="IPR008979">
    <property type="entry name" value="Galactose-bd-like_sf"/>
</dbReference>
<organism evidence="3 4">
    <name type="scientific">Aquincola tertiaricarbonis</name>
    <dbReference type="NCBI Taxonomy" id="391953"/>
    <lineage>
        <taxon>Bacteria</taxon>
        <taxon>Pseudomonadati</taxon>
        <taxon>Pseudomonadota</taxon>
        <taxon>Betaproteobacteria</taxon>
        <taxon>Burkholderiales</taxon>
        <taxon>Sphaerotilaceae</taxon>
        <taxon>Aquincola</taxon>
    </lineage>
</organism>
<evidence type="ECO:0000313" key="4">
    <source>
        <dbReference type="Proteomes" id="UP001056201"/>
    </source>
</evidence>
<dbReference type="InterPro" id="IPR013424">
    <property type="entry name" value="Ice-binding_C"/>
</dbReference>
<dbReference type="EMBL" id="CP097636">
    <property type="protein sequence ID" value="URI10923.1"/>
    <property type="molecule type" value="Genomic_DNA"/>
</dbReference>
<protein>
    <submittedName>
        <fullName evidence="3">PEP-CTERM sorting domain-containing protein</fullName>
    </submittedName>
</protein>
<evidence type="ECO:0000313" key="3">
    <source>
        <dbReference type="EMBL" id="URI10923.1"/>
    </source>
</evidence>
<dbReference type="SUPFAM" id="SSF49785">
    <property type="entry name" value="Galactose-binding domain-like"/>
    <property type="match status" value="1"/>
</dbReference>
<feature type="domain" description="Ice-binding protein C-terminal" evidence="2">
    <location>
        <begin position="165"/>
        <end position="188"/>
    </location>
</feature>
<evidence type="ECO:0000256" key="1">
    <source>
        <dbReference type="SAM" id="SignalP"/>
    </source>
</evidence>